<comment type="similarity">
    <text evidence="1">Belongs to the bacterial solute-binding protein 3 family.</text>
</comment>
<evidence type="ECO:0000256" key="2">
    <source>
        <dbReference type="ARBA" id="ARBA00022729"/>
    </source>
</evidence>
<dbReference type="PANTHER" id="PTHR35936">
    <property type="entry name" value="MEMBRANE-BOUND LYTIC MUREIN TRANSGLYCOSYLASE F"/>
    <property type="match status" value="1"/>
</dbReference>
<keyword evidence="2" id="KW-0732">Signal</keyword>
<dbReference type="EMBL" id="BMGJ01000005">
    <property type="protein sequence ID" value="GGD61426.1"/>
    <property type="molecule type" value="Genomic_DNA"/>
</dbReference>
<name>A0ABQ1R8M9_9ALTE</name>
<gene>
    <name evidence="4" type="ORF">GCM10011357_15950</name>
</gene>
<dbReference type="SUPFAM" id="SSF53850">
    <property type="entry name" value="Periplasmic binding protein-like II"/>
    <property type="match status" value="1"/>
</dbReference>
<dbReference type="Pfam" id="PF00497">
    <property type="entry name" value="SBP_bac_3"/>
    <property type="match status" value="1"/>
</dbReference>
<dbReference type="PANTHER" id="PTHR35936:SF6">
    <property type="entry name" value="AMINO ACID ABC TRANSPORTER SUBSTRATE-BINDING PAAT FAMILY PROTEIN"/>
    <property type="match status" value="1"/>
</dbReference>
<sequence length="225" mass="26113">MLANALCPEPLTLVYTGDWRPYIYRENDSRYSGQDKTLLAEVLEQMNCELSVLPLPERRVEKDLLTGRIDVVIAASKNTQRLRQFWFSVPYRIQHNVLVYRQDQPLPANPSLLRAWITKSRIIALNGGGWFGHEVERLKNSEYGQRILHLESLESRLEMLRLGRIDGFIDDLLAVQDYIKAENLTDLKIVEQPIHVTPQHFMFSKASLDSEFIQAFNQILIEMTD</sequence>
<protein>
    <submittedName>
        <fullName evidence="4">Amino acid ABC transporter substrate-binding protein</fullName>
    </submittedName>
</protein>
<comment type="caution">
    <text evidence="4">The sequence shown here is derived from an EMBL/GenBank/DDBJ whole genome shotgun (WGS) entry which is preliminary data.</text>
</comment>
<evidence type="ECO:0000313" key="5">
    <source>
        <dbReference type="Proteomes" id="UP000614272"/>
    </source>
</evidence>
<feature type="domain" description="Solute-binding protein family 3/N-terminal" evidence="3">
    <location>
        <begin position="11"/>
        <end position="223"/>
    </location>
</feature>
<accession>A0ABQ1R8M9</accession>
<proteinExistence type="inferred from homology"/>
<dbReference type="Proteomes" id="UP000614272">
    <property type="component" value="Unassembled WGS sequence"/>
</dbReference>
<keyword evidence="5" id="KW-1185">Reference proteome</keyword>
<evidence type="ECO:0000259" key="3">
    <source>
        <dbReference type="Pfam" id="PF00497"/>
    </source>
</evidence>
<evidence type="ECO:0000313" key="4">
    <source>
        <dbReference type="EMBL" id="GGD61426.1"/>
    </source>
</evidence>
<organism evidence="4 5">
    <name type="scientific">Lacimicrobium alkaliphilum</name>
    <dbReference type="NCBI Taxonomy" id="1526571"/>
    <lineage>
        <taxon>Bacteria</taxon>
        <taxon>Pseudomonadati</taxon>
        <taxon>Pseudomonadota</taxon>
        <taxon>Gammaproteobacteria</taxon>
        <taxon>Alteromonadales</taxon>
        <taxon>Alteromonadaceae</taxon>
        <taxon>Lacimicrobium</taxon>
    </lineage>
</organism>
<reference evidence="5" key="1">
    <citation type="journal article" date="2019" name="Int. J. Syst. Evol. Microbiol.">
        <title>The Global Catalogue of Microorganisms (GCM) 10K type strain sequencing project: providing services to taxonomists for standard genome sequencing and annotation.</title>
        <authorList>
            <consortium name="The Broad Institute Genomics Platform"/>
            <consortium name="The Broad Institute Genome Sequencing Center for Infectious Disease"/>
            <person name="Wu L."/>
            <person name="Ma J."/>
        </authorList>
    </citation>
    <scope>NUCLEOTIDE SEQUENCE [LARGE SCALE GENOMIC DNA]</scope>
    <source>
        <strain evidence="5">CGMCC 1.12923</strain>
    </source>
</reference>
<evidence type="ECO:0000256" key="1">
    <source>
        <dbReference type="ARBA" id="ARBA00010333"/>
    </source>
</evidence>
<dbReference type="Gene3D" id="3.40.190.10">
    <property type="entry name" value="Periplasmic binding protein-like II"/>
    <property type="match status" value="2"/>
</dbReference>
<dbReference type="InterPro" id="IPR001638">
    <property type="entry name" value="Solute-binding_3/MltF_N"/>
</dbReference>